<organism evidence="1 2">
    <name type="scientific">Scophthalmus maximus</name>
    <name type="common">Turbot</name>
    <name type="synonym">Psetta maxima</name>
    <dbReference type="NCBI Taxonomy" id="52904"/>
    <lineage>
        <taxon>Eukaryota</taxon>
        <taxon>Metazoa</taxon>
        <taxon>Chordata</taxon>
        <taxon>Craniata</taxon>
        <taxon>Vertebrata</taxon>
        <taxon>Euteleostomi</taxon>
        <taxon>Actinopterygii</taxon>
        <taxon>Neopterygii</taxon>
        <taxon>Teleostei</taxon>
        <taxon>Neoteleostei</taxon>
        <taxon>Acanthomorphata</taxon>
        <taxon>Carangaria</taxon>
        <taxon>Pleuronectiformes</taxon>
        <taxon>Pleuronectoidei</taxon>
        <taxon>Scophthalmidae</taxon>
        <taxon>Scophthalmus</taxon>
    </lineage>
</organism>
<dbReference type="GO" id="GO:1900745">
    <property type="term" value="P:positive regulation of p38MAPK cascade"/>
    <property type="evidence" value="ECO:0007669"/>
    <property type="project" value="InterPro"/>
</dbReference>
<name>A0A6A4SDG3_SCOMX</name>
<dbReference type="EMBL" id="VEVO01000015">
    <property type="protein sequence ID" value="KAF0030525.1"/>
    <property type="molecule type" value="Genomic_DNA"/>
</dbReference>
<comment type="caution">
    <text evidence="1">The sequence shown here is derived from an EMBL/GenBank/DDBJ whole genome shotgun (WGS) entry which is preliminary data.</text>
</comment>
<dbReference type="Proteomes" id="UP000438429">
    <property type="component" value="Unassembled WGS sequence"/>
</dbReference>
<dbReference type="GO" id="GO:0005886">
    <property type="term" value="C:plasma membrane"/>
    <property type="evidence" value="ECO:0007669"/>
    <property type="project" value="TreeGrafter"/>
</dbReference>
<evidence type="ECO:0000313" key="2">
    <source>
        <dbReference type="Proteomes" id="UP000438429"/>
    </source>
</evidence>
<reference evidence="1 2" key="1">
    <citation type="submission" date="2019-06" db="EMBL/GenBank/DDBJ databases">
        <title>Draft genomes of female and male turbot (Scophthalmus maximus).</title>
        <authorList>
            <person name="Xu H."/>
            <person name="Xu X.-W."/>
            <person name="Shao C."/>
            <person name="Chen S."/>
        </authorList>
    </citation>
    <scope>NUCLEOTIDE SEQUENCE [LARGE SCALE GENOMIC DNA]</scope>
    <source>
        <strain evidence="1">Ysfricsl-2016a</strain>
        <tissue evidence="1">Blood</tissue>
    </source>
</reference>
<protein>
    <submittedName>
        <fullName evidence="1">Uncharacterized protein</fullName>
    </submittedName>
</protein>
<sequence length="180" mass="19925">MLSPFRSLPRLCPHQSHLHTISGLSGLAPKHGYRCTRCAQRKWPPVLIPPLDSFKDPLKPPQTLILPSLDTSTDQQKSPLLGGVCVDTHHTQSAVPNAVQENVEGTEVREKKEGELTVLSVGRFQVAQIPEQKPVTMETKTSSQEQRNSLFVGKRFSSSSSSGIWRYNLRKEILTTVGSS</sequence>
<gene>
    <name evidence="1" type="ORF">F2P81_017256</name>
</gene>
<accession>A0A6A4SDG3</accession>
<dbReference type="AlphaFoldDB" id="A0A6A4SDG3"/>
<evidence type="ECO:0000313" key="1">
    <source>
        <dbReference type="EMBL" id="KAF0030525.1"/>
    </source>
</evidence>
<proteinExistence type="predicted"/>
<dbReference type="PANTHER" id="PTHR31037">
    <property type="entry name" value="RELT-LIKE PROTEIN 1-RELATED"/>
    <property type="match status" value="1"/>
</dbReference>
<dbReference type="InterPro" id="IPR042315">
    <property type="entry name" value="RELL1"/>
</dbReference>
<dbReference type="PANTHER" id="PTHR31037:SF2">
    <property type="entry name" value="RELT TNF RECEPTOR"/>
    <property type="match status" value="1"/>
</dbReference>